<dbReference type="Gene3D" id="3.20.20.60">
    <property type="entry name" value="Phosphoenolpyruvate-binding domains"/>
    <property type="match status" value="1"/>
</dbReference>
<evidence type="ECO:0000313" key="13">
    <source>
        <dbReference type="EMBL" id="MBB2956361.1"/>
    </source>
</evidence>
<feature type="binding site" evidence="11">
    <location>
        <begin position="321"/>
        <end position="325"/>
    </location>
    <ligand>
        <name>substrate</name>
    </ligand>
</feature>
<dbReference type="PROSITE" id="PS00161">
    <property type="entry name" value="ISOCITRATE_LYASE"/>
    <property type="match status" value="1"/>
</dbReference>
<dbReference type="InterPro" id="IPR039556">
    <property type="entry name" value="ICL/PEPM"/>
</dbReference>
<dbReference type="EC" id="4.1.3.1" evidence="4 9"/>
<comment type="pathway">
    <text evidence="1">Carbohydrate metabolism; glyoxylate cycle; (S)-malate from isocitrate: step 1/2.</text>
</comment>
<dbReference type="Proteomes" id="UP000545286">
    <property type="component" value="Unassembled WGS sequence"/>
</dbReference>
<accession>A0A7W4UKX6</accession>
<keyword evidence="12" id="KW-0479">Metal-binding</keyword>
<sequence length="436" mass="47283">MNETTHQAPEAAQAKAAAIETAWKTEARWSGITRDFSAEDVVALRGSVVEEQTLARRGAERLWDLVNGEDGSWVAALGALTGNQAVQQVRAGLKAIYLSGWQVAADANLSGQTYPDQSLYPANSVPAVVRRINNALLRADQIETAEDGAPSRDWLAPIVADAEAGFGGPLNAYELMASMIQAGAAGVHWEDQLASEKKCGHMGGKVLVPTQQHIRTLNAARLAADVAGVPSVIIARTDSLAANLITSDVDERDRAFLTGERTAEGFYETKPGIETVLARGHAYAPYADLLWVESGEPDLELARTFAESIHAEFPGKKLAYNCSPSFNWKRHLDDAQIAAFQRELAAMGYTFQFITLAGFHALNHSMYTLARDYSARHMSAYVDLQEAEFASEADGYTATKHQREVGTGYFDRLSSSLNRSSSTLALVGSTESEQFH</sequence>
<feature type="binding site" evidence="12">
    <location>
        <position position="161"/>
    </location>
    <ligand>
        <name>Mg(2+)</name>
        <dbReference type="ChEBI" id="CHEBI:18420"/>
    </ligand>
</feature>
<reference evidence="13 14" key="1">
    <citation type="submission" date="2020-08" db="EMBL/GenBank/DDBJ databases">
        <title>Sequencing the genomes of 1000 actinobacteria strains.</title>
        <authorList>
            <person name="Klenk H.-P."/>
        </authorList>
    </citation>
    <scope>NUCLEOTIDE SEQUENCE [LARGE SCALE GENOMIC DNA]</scope>
    <source>
        <strain evidence="13 14">DSM 20419</strain>
    </source>
</reference>
<dbReference type="GO" id="GO:0006099">
    <property type="term" value="P:tricarboxylic acid cycle"/>
    <property type="evidence" value="ECO:0007669"/>
    <property type="project" value="UniProtKB-UniRule"/>
</dbReference>
<dbReference type="AlphaFoldDB" id="A0A7W4UKX6"/>
<dbReference type="PANTHER" id="PTHR21631:SF3">
    <property type="entry name" value="BIFUNCTIONAL GLYOXYLATE CYCLE PROTEIN"/>
    <property type="match status" value="1"/>
</dbReference>
<protein>
    <recommendedName>
        <fullName evidence="4 9">Isocitrate lyase</fullName>
        <ecNumber evidence="4 9">4.1.3.1</ecNumber>
    </recommendedName>
</protein>
<dbReference type="InterPro" id="IPR018523">
    <property type="entry name" value="Isocitrate_lyase_ph_CS"/>
</dbReference>
<comment type="cofactor">
    <cofactor evidence="12">
        <name>Mg(2+)</name>
        <dbReference type="ChEBI" id="CHEBI:18420"/>
    </cofactor>
    <text evidence="12">Can also use Mn(2+) ion.</text>
</comment>
<dbReference type="InterPro" id="IPR015813">
    <property type="entry name" value="Pyrv/PenolPyrv_kinase-like_dom"/>
</dbReference>
<keyword evidence="12" id="KW-0460">Magnesium</keyword>
<dbReference type="CDD" id="cd00377">
    <property type="entry name" value="ICL_PEPM"/>
    <property type="match status" value="1"/>
</dbReference>
<gene>
    <name evidence="13" type="ORF">FHX72_000473</name>
</gene>
<evidence type="ECO:0000256" key="12">
    <source>
        <dbReference type="PIRSR" id="PIRSR001362-3"/>
    </source>
</evidence>
<feature type="binding site" evidence="11">
    <location>
        <begin position="99"/>
        <end position="101"/>
    </location>
    <ligand>
        <name>substrate</name>
    </ligand>
</feature>
<evidence type="ECO:0000256" key="4">
    <source>
        <dbReference type="ARBA" id="ARBA00012909"/>
    </source>
</evidence>
<dbReference type="Pfam" id="PF00463">
    <property type="entry name" value="ICL"/>
    <property type="match status" value="2"/>
</dbReference>
<dbReference type="GO" id="GO:0006097">
    <property type="term" value="P:glyoxylate cycle"/>
    <property type="evidence" value="ECO:0007669"/>
    <property type="project" value="UniProtKB-KW"/>
</dbReference>
<dbReference type="RefSeq" id="WP_183622816.1">
    <property type="nucleotide sequence ID" value="NZ_JACHWJ010000001.1"/>
</dbReference>
<evidence type="ECO:0000256" key="2">
    <source>
        <dbReference type="ARBA" id="ARBA00005704"/>
    </source>
</evidence>
<organism evidence="13 14">
    <name type="scientific">Pseudoclavibacter helvolus</name>
    <dbReference type="NCBI Taxonomy" id="255205"/>
    <lineage>
        <taxon>Bacteria</taxon>
        <taxon>Bacillati</taxon>
        <taxon>Actinomycetota</taxon>
        <taxon>Actinomycetes</taxon>
        <taxon>Micrococcales</taxon>
        <taxon>Microbacteriaceae</taxon>
        <taxon>Pseudoclavibacter</taxon>
    </lineage>
</organism>
<dbReference type="GO" id="GO:0004451">
    <property type="term" value="F:isocitrate lyase activity"/>
    <property type="evidence" value="ECO:0007669"/>
    <property type="project" value="UniProtKB-UniRule"/>
</dbReference>
<dbReference type="EMBL" id="JACHWJ010000001">
    <property type="protein sequence ID" value="MBB2956361.1"/>
    <property type="molecule type" value="Genomic_DNA"/>
</dbReference>
<name>A0A7W4UKX6_9MICO</name>
<proteinExistence type="inferred from homology"/>
<evidence type="ECO:0000256" key="10">
    <source>
        <dbReference type="PIRSR" id="PIRSR001362-1"/>
    </source>
</evidence>
<dbReference type="InterPro" id="IPR040442">
    <property type="entry name" value="Pyrv_kinase-like_dom_sf"/>
</dbReference>
<evidence type="ECO:0000256" key="9">
    <source>
        <dbReference type="NCBIfam" id="TIGR01346"/>
    </source>
</evidence>
<keyword evidence="6" id="KW-0816">Tricarboxylic acid cycle</keyword>
<keyword evidence="7 13" id="KW-0456">Lyase</keyword>
<evidence type="ECO:0000256" key="11">
    <source>
        <dbReference type="PIRSR" id="PIRSR001362-2"/>
    </source>
</evidence>
<comment type="catalytic activity">
    <reaction evidence="8">
        <text>D-threo-isocitrate = glyoxylate + succinate</text>
        <dbReference type="Rhea" id="RHEA:13245"/>
        <dbReference type="ChEBI" id="CHEBI:15562"/>
        <dbReference type="ChEBI" id="CHEBI:30031"/>
        <dbReference type="ChEBI" id="CHEBI:36655"/>
        <dbReference type="EC" id="4.1.3.1"/>
    </reaction>
</comment>
<evidence type="ECO:0000256" key="3">
    <source>
        <dbReference type="ARBA" id="ARBA00011881"/>
    </source>
</evidence>
<dbReference type="PIRSF" id="PIRSF001362">
    <property type="entry name" value="Isocit_lyase"/>
    <property type="match status" value="1"/>
</dbReference>
<feature type="active site" description="Proton acceptor" evidence="10">
    <location>
        <position position="199"/>
    </location>
</feature>
<evidence type="ECO:0000256" key="1">
    <source>
        <dbReference type="ARBA" id="ARBA00004793"/>
    </source>
</evidence>
<feature type="binding site" evidence="11">
    <location>
        <position position="355"/>
    </location>
    <ligand>
        <name>substrate</name>
    </ligand>
</feature>
<evidence type="ECO:0000256" key="8">
    <source>
        <dbReference type="ARBA" id="ARBA00023531"/>
    </source>
</evidence>
<keyword evidence="5" id="KW-0329">Glyoxylate bypass</keyword>
<feature type="binding site" evidence="11">
    <location>
        <begin position="200"/>
        <end position="201"/>
    </location>
    <ligand>
        <name>substrate</name>
    </ligand>
</feature>
<dbReference type="GO" id="GO:0046872">
    <property type="term" value="F:metal ion binding"/>
    <property type="evidence" value="ECO:0007669"/>
    <property type="project" value="UniProtKB-KW"/>
</dbReference>
<evidence type="ECO:0000256" key="7">
    <source>
        <dbReference type="ARBA" id="ARBA00023239"/>
    </source>
</evidence>
<dbReference type="PANTHER" id="PTHR21631">
    <property type="entry name" value="ISOCITRATE LYASE/MALATE SYNTHASE"/>
    <property type="match status" value="1"/>
</dbReference>
<comment type="similarity">
    <text evidence="2">Belongs to the isocitrate lyase/PEP mutase superfamily. Isocitrate lyase family.</text>
</comment>
<dbReference type="SUPFAM" id="SSF51621">
    <property type="entry name" value="Phosphoenolpyruvate/pyruvate domain"/>
    <property type="match status" value="1"/>
</dbReference>
<evidence type="ECO:0000256" key="5">
    <source>
        <dbReference type="ARBA" id="ARBA00022435"/>
    </source>
</evidence>
<feature type="binding site" evidence="11">
    <location>
        <position position="236"/>
    </location>
    <ligand>
        <name>substrate</name>
    </ligand>
</feature>
<dbReference type="NCBIfam" id="NF011645">
    <property type="entry name" value="PRK15063.1"/>
    <property type="match status" value="1"/>
</dbReference>
<comment type="caution">
    <text evidence="13">The sequence shown here is derived from an EMBL/GenBank/DDBJ whole genome shotgun (WGS) entry which is preliminary data.</text>
</comment>
<dbReference type="NCBIfam" id="TIGR01346">
    <property type="entry name" value="isocit_lyase"/>
    <property type="match status" value="1"/>
</dbReference>
<comment type="subunit">
    <text evidence="3">Homotetramer.</text>
</comment>
<evidence type="ECO:0000313" key="14">
    <source>
        <dbReference type="Proteomes" id="UP000545286"/>
    </source>
</evidence>
<dbReference type="FunFam" id="3.20.20.60:FF:000005">
    <property type="entry name" value="Isocitrate lyase"/>
    <property type="match status" value="1"/>
</dbReference>
<evidence type="ECO:0000256" key="6">
    <source>
        <dbReference type="ARBA" id="ARBA00022532"/>
    </source>
</evidence>
<dbReference type="InterPro" id="IPR006254">
    <property type="entry name" value="Isocitrate_lyase"/>
</dbReference>
<keyword evidence="14" id="KW-1185">Reference proteome</keyword>